<evidence type="ECO:0000313" key="9">
    <source>
        <dbReference type="Proteomes" id="UP001310594"/>
    </source>
</evidence>
<evidence type="ECO:0000256" key="6">
    <source>
        <dbReference type="RuleBase" id="RU365062"/>
    </source>
</evidence>
<evidence type="ECO:0000256" key="3">
    <source>
        <dbReference type="ARBA" id="ARBA00023098"/>
    </source>
</evidence>
<dbReference type="GO" id="GO:0047184">
    <property type="term" value="F:1-acylglycerophosphocholine O-acyltransferase activity"/>
    <property type="evidence" value="ECO:0007669"/>
    <property type="project" value="TreeGrafter"/>
</dbReference>
<organism evidence="8 9">
    <name type="scientific">Elasticomyces elasticus</name>
    <dbReference type="NCBI Taxonomy" id="574655"/>
    <lineage>
        <taxon>Eukaryota</taxon>
        <taxon>Fungi</taxon>
        <taxon>Dikarya</taxon>
        <taxon>Ascomycota</taxon>
        <taxon>Pezizomycotina</taxon>
        <taxon>Dothideomycetes</taxon>
        <taxon>Dothideomycetidae</taxon>
        <taxon>Mycosphaerellales</taxon>
        <taxon>Teratosphaeriaceae</taxon>
        <taxon>Elasticomyces</taxon>
    </lineage>
</organism>
<evidence type="ECO:0000256" key="2">
    <source>
        <dbReference type="ARBA" id="ARBA00022679"/>
    </source>
</evidence>
<proteinExistence type="inferred from homology"/>
<dbReference type="GO" id="GO:0035965">
    <property type="term" value="P:cardiolipin acyl-chain remodeling"/>
    <property type="evidence" value="ECO:0007669"/>
    <property type="project" value="TreeGrafter"/>
</dbReference>
<dbReference type="Proteomes" id="UP001310594">
    <property type="component" value="Unassembled WGS sequence"/>
</dbReference>
<keyword evidence="4" id="KW-0472">Membrane</keyword>
<reference evidence="8" key="1">
    <citation type="submission" date="2023-08" db="EMBL/GenBank/DDBJ databases">
        <title>Black Yeasts Isolated from many extreme environments.</title>
        <authorList>
            <person name="Coleine C."/>
            <person name="Stajich J.E."/>
            <person name="Selbmann L."/>
        </authorList>
    </citation>
    <scope>NUCLEOTIDE SEQUENCE</scope>
    <source>
        <strain evidence="8">CCFEE 5810</strain>
    </source>
</reference>
<gene>
    <name evidence="8" type="primary">TAZ1</name>
    <name evidence="8" type="ORF">LTR97_000976</name>
</gene>
<feature type="region of interest" description="Disordered" evidence="7">
    <location>
        <begin position="292"/>
        <end position="316"/>
    </location>
</feature>
<dbReference type="PANTHER" id="PTHR12497">
    <property type="entry name" value="TAZ PROTEIN TAFAZZIN"/>
    <property type="match status" value="1"/>
</dbReference>
<dbReference type="EMBL" id="JAVRQU010000001">
    <property type="protein sequence ID" value="KAK5708435.1"/>
    <property type="molecule type" value="Genomic_DNA"/>
</dbReference>
<accession>A0AAN7WKY0</accession>
<keyword evidence="3" id="KW-0443">Lipid metabolism</keyword>
<dbReference type="InterPro" id="IPR000872">
    <property type="entry name" value="Tafazzin"/>
</dbReference>
<dbReference type="PANTHER" id="PTHR12497:SF0">
    <property type="entry name" value="TAFAZZIN"/>
    <property type="match status" value="1"/>
</dbReference>
<evidence type="ECO:0000313" key="8">
    <source>
        <dbReference type="EMBL" id="KAK5708435.1"/>
    </source>
</evidence>
<evidence type="ECO:0000256" key="7">
    <source>
        <dbReference type="SAM" id="MobiDB-lite"/>
    </source>
</evidence>
<comment type="caution">
    <text evidence="8">The sequence shown here is derived from an EMBL/GenBank/DDBJ whole genome shotgun (WGS) entry which is preliminary data.</text>
</comment>
<sequence length="316" mass="35880">MIWGVLPYSYHWSPGNMRWSLGSYDICFRNRLQTAFFSYGNTLPTHRLAHSPHGGLFQPTITECIRLLSDPSTSARKPSLPREKAGLEDPFSSGTLTYSTTGSDAIFSPSSYPINKFSWIHIFPEGMTHQHPDHLMRYFKWGVARLILESEPCPDVMPIWIDGPQEVMSYQRTWPRFVPRAGKRVEVRFGDLVDREETWGGFRRRWAELQDRARRRRAGSLTSDRGAGEVEDSLGVVEDEELRFGEEARQLRIEVTLAVRNEVLKVRRAAGWEDEDPKRGLAGTYRLEGGGVMETEKVKGKGRGVKHGDGSGTEPV</sequence>
<dbReference type="GO" id="GO:0007007">
    <property type="term" value="P:inner mitochondrial membrane organization"/>
    <property type="evidence" value="ECO:0007669"/>
    <property type="project" value="TreeGrafter"/>
</dbReference>
<evidence type="ECO:0000256" key="5">
    <source>
        <dbReference type="ARBA" id="ARBA00023315"/>
    </source>
</evidence>
<keyword evidence="5 8" id="KW-0012">Acyltransferase</keyword>
<dbReference type="AlphaFoldDB" id="A0AAN7WKY0"/>
<dbReference type="GO" id="GO:0031966">
    <property type="term" value="C:mitochondrial membrane"/>
    <property type="evidence" value="ECO:0007669"/>
    <property type="project" value="TreeGrafter"/>
</dbReference>
<dbReference type="SUPFAM" id="SSF69593">
    <property type="entry name" value="Glycerol-3-phosphate (1)-acyltransferase"/>
    <property type="match status" value="1"/>
</dbReference>
<protein>
    <recommendedName>
        <fullName evidence="6">Tafazzin family protein</fullName>
    </recommendedName>
</protein>
<comment type="similarity">
    <text evidence="6">Belongs to the taffazin family.</text>
</comment>
<comment type="subcellular location">
    <subcellularLocation>
        <location evidence="1">Membrane</location>
        <topology evidence="1">Peripheral membrane protein</topology>
    </subcellularLocation>
</comment>
<evidence type="ECO:0000256" key="1">
    <source>
        <dbReference type="ARBA" id="ARBA00004170"/>
    </source>
</evidence>
<evidence type="ECO:0000256" key="4">
    <source>
        <dbReference type="ARBA" id="ARBA00023136"/>
    </source>
</evidence>
<name>A0AAN7WKY0_9PEZI</name>
<keyword evidence="2" id="KW-0808">Transferase</keyword>